<comment type="caution">
    <text evidence="3">The sequence shown here is derived from an EMBL/GenBank/DDBJ whole genome shotgun (WGS) entry which is preliminary data.</text>
</comment>
<dbReference type="SUPFAM" id="SSF49899">
    <property type="entry name" value="Concanavalin A-like lectins/glucanases"/>
    <property type="match status" value="1"/>
</dbReference>
<protein>
    <recommendedName>
        <fullName evidence="2">GH29D-like beta-sandwich domain-containing protein</fullName>
    </recommendedName>
</protein>
<evidence type="ECO:0000313" key="3">
    <source>
        <dbReference type="EMBL" id="RXS96760.1"/>
    </source>
</evidence>
<dbReference type="SUPFAM" id="SSF51445">
    <property type="entry name" value="(Trans)glycosidases"/>
    <property type="match status" value="1"/>
</dbReference>
<dbReference type="InterPro" id="IPR008979">
    <property type="entry name" value="Galactose-bd-like_sf"/>
</dbReference>
<feature type="chain" id="PRO_5020402937" description="GH29D-like beta-sandwich domain-containing protein" evidence="1">
    <location>
        <begin position="27"/>
        <end position="1447"/>
    </location>
</feature>
<dbReference type="InterPro" id="IPR017853">
    <property type="entry name" value="GH"/>
</dbReference>
<dbReference type="PANTHER" id="PTHR12223:SF19">
    <property type="entry name" value="LEGUME LECTIN DOMAIN-CONTAINING PROTEIN"/>
    <property type="match status" value="1"/>
</dbReference>
<dbReference type="Proteomes" id="UP000290253">
    <property type="component" value="Unassembled WGS sequence"/>
</dbReference>
<evidence type="ECO:0000259" key="2">
    <source>
        <dbReference type="Pfam" id="PF13290"/>
    </source>
</evidence>
<dbReference type="InterPro" id="IPR056573">
    <property type="entry name" value="Lectin_L-type_dom"/>
</dbReference>
<sequence>MTTLIRYRTRVFCVLFSLLFAFVVSAAKNLHAQTTGPAVTMTDTAVIGNNARPGLNLGQPSASYPYFKNYFAYSNPGFEPMIQQQILQFQSPQSVSSQTSFQWNVNNTQYVSYDANQWAGATFNVVQGSYASGTSDPSLGCTGTVASSTNQSAAGPVFVINSTTNQGSSGCAGSLGVPGQVIIISTNNQMSNVYPTPASVWATGSNGSSFTPTLSGGATLTSETTDLCSTCGQQSLLMTIPSGGSVNLVAATGLNMPSEKTITLNGNYTVSFWAKSNASTPPKVLVTATPRSGSACTQTYSGTTSPAITSQWAQYSFTCNFSESPSEGGPYPFALTILASPVNSTATSLEFDNISFTNNADTNPTVYTDAFVSALQSWCQSSANTTGPACTLRYGPSPDSETMSNWVKPQFEHQPSIETMTAISTAYSTNKTGIYDFLNLCAYVGATPVLIFPITTTTADVQNLVDFLEGPTSTTYGDIRASLGQTTPWLGASGSPFSTIYLEFGNENWNGVFLGHALGYNTSSSTLYEDYQIRAGAVFAAARARQSSEGYSQTATKWVMGFQTASTGDSGAASAAKADVAEINGYTAGSIGSVSTQGCLTSGSTNATCSLYGPTLTEPYSNTHDTNSTSGFDLSVSRLQQETGCGPSGNAQCQVMVYEENTSPFNASTAGPFTQAVSDSFVEAGFQGVVAADQMGENDAAGIINQNEYQALQYYYGESGVNVHMWGSMIDIGGDCSVQNSGLFGGNYCPRPQMLGAQVYNWCKIGPMVQTSWSSNPTYNLPANSNTVNAISNVPVLRSYAFAQGNQRCMVIVNTDVYSPYSVSFSGTNAPGSDVTTYQFAPTSLAESNEVAALGTTSTTEAPMSNTTASGVSVTSGYTLPAHSVTAFKWTVSASETAAATPTFGVAAGTYTSSQSVTIADATSGATIYYTTDGSTPTTSSTKYSGALTVSSSETISAIAVASGYTNSAVATAAYTIETAAAVPTFSIAAGTYTSSQTVTIADATSGAAIYYTTNGSTPTTSSAKYSGAITVSSTETLSAIAVASGYTNSSVATAAYTIESAAATPVFSVAAGTYASSQTVTIADATSGAVIYYTTNGATPTTSSAKYSGALTVNSTETISAIAVASGYTNSSVATAAYTIETPAATPVFSVATGTYTGSQTVTIADATSGAVIYYTTNGATPTISSTKYSGALTVSSTETISAIAVASGYTNSAVAAATYTINAASAATTGAATGATTSGINFGSGFAGSKGVLALNGSTVLNGSKLQLTSSGQYESGTAWYVTKVNVQSFTTDFTFQLLNPVADGFTFAIQNNSTTTVGASAGCLGYGWMTKSVAVKFDLFNDEGEGPDSTGLYKNGAQPIIPAIDMTSSKVNLHSGDTMHAHLVYNGTTLTMTLTDTVTKAVFTTSFTVNIPATVGSNTAYVGFTGGTGYMSATQDILTWTYSN</sequence>
<dbReference type="PANTHER" id="PTHR12223">
    <property type="entry name" value="VESICULAR MANNOSE-BINDING LECTIN"/>
    <property type="match status" value="1"/>
</dbReference>
<dbReference type="Gene3D" id="3.20.20.80">
    <property type="entry name" value="Glycosidases"/>
    <property type="match status" value="1"/>
</dbReference>
<accession>A0A4Q1SHV7</accession>
<feature type="signal peptide" evidence="1">
    <location>
        <begin position="1"/>
        <end position="26"/>
    </location>
</feature>
<dbReference type="Pfam" id="PF13290">
    <property type="entry name" value="CHB_HEX_C_1"/>
    <property type="match status" value="4"/>
</dbReference>
<reference evidence="3 4" key="1">
    <citation type="journal article" date="2016" name="Int. J. Syst. Evol. Microbiol.">
        <title>Acidipila dinghuensis sp. nov., an acidobacterium isolated from forest soil.</title>
        <authorList>
            <person name="Jiang Y.W."/>
            <person name="Wang J."/>
            <person name="Chen M.H."/>
            <person name="Lv Y.Y."/>
            <person name="Qiu L.H."/>
        </authorList>
    </citation>
    <scope>NUCLEOTIDE SEQUENCE [LARGE SCALE GENOMIC DNA]</scope>
    <source>
        <strain evidence="3 4">DHOF10</strain>
    </source>
</reference>
<feature type="domain" description="GH29D-like beta-sandwich" evidence="2">
    <location>
        <begin position="989"/>
        <end position="1054"/>
    </location>
</feature>
<dbReference type="Gene3D" id="2.60.120.200">
    <property type="match status" value="1"/>
</dbReference>
<dbReference type="CDD" id="cd01951">
    <property type="entry name" value="lectin_L-type"/>
    <property type="match status" value="1"/>
</dbReference>
<organism evidence="3 4">
    <name type="scientific">Silvibacterium dinghuense</name>
    <dbReference type="NCBI Taxonomy" id="1560006"/>
    <lineage>
        <taxon>Bacteria</taxon>
        <taxon>Pseudomonadati</taxon>
        <taxon>Acidobacteriota</taxon>
        <taxon>Terriglobia</taxon>
        <taxon>Terriglobales</taxon>
        <taxon>Acidobacteriaceae</taxon>
        <taxon>Silvibacterium</taxon>
    </lineage>
</organism>
<feature type="domain" description="GH29D-like beta-sandwich" evidence="2">
    <location>
        <begin position="1153"/>
        <end position="1216"/>
    </location>
</feature>
<evidence type="ECO:0000313" key="4">
    <source>
        <dbReference type="Proteomes" id="UP000290253"/>
    </source>
</evidence>
<dbReference type="OrthoDB" id="99054at2"/>
<dbReference type="InterPro" id="IPR059177">
    <property type="entry name" value="GH29D-like_dom"/>
</dbReference>
<dbReference type="InterPro" id="IPR051136">
    <property type="entry name" value="Intracellular_Lectin-GPT"/>
</dbReference>
<name>A0A4Q1SHV7_9BACT</name>
<gene>
    <name evidence="3" type="ORF">ESZ00_02075</name>
</gene>
<evidence type="ECO:0000256" key="1">
    <source>
        <dbReference type="SAM" id="SignalP"/>
    </source>
</evidence>
<feature type="domain" description="GH29D-like beta-sandwich" evidence="2">
    <location>
        <begin position="1071"/>
        <end position="1136"/>
    </location>
</feature>
<dbReference type="EMBL" id="SDMK01000001">
    <property type="protein sequence ID" value="RXS96760.1"/>
    <property type="molecule type" value="Genomic_DNA"/>
</dbReference>
<keyword evidence="4" id="KW-1185">Reference proteome</keyword>
<dbReference type="InterPro" id="IPR013320">
    <property type="entry name" value="ConA-like_dom_sf"/>
</dbReference>
<feature type="domain" description="GH29D-like beta-sandwich" evidence="2">
    <location>
        <begin position="907"/>
        <end position="972"/>
    </location>
</feature>
<dbReference type="SUPFAM" id="SSF49785">
    <property type="entry name" value="Galactose-binding domain-like"/>
    <property type="match status" value="1"/>
</dbReference>
<keyword evidence="1" id="KW-0732">Signal</keyword>
<proteinExistence type="predicted"/>